<feature type="domain" description="CAF17 C-terminal" evidence="5">
    <location>
        <begin position="251"/>
        <end position="359"/>
    </location>
</feature>
<dbReference type="AlphaFoldDB" id="A0A8H5HQU7"/>
<dbReference type="Gene3D" id="3.30.1360.120">
    <property type="entry name" value="Probable tRNA modification gtpase trme, domain 1"/>
    <property type="match status" value="1"/>
</dbReference>
<organism evidence="6 7">
    <name type="scientific">Tricholomella constricta</name>
    <dbReference type="NCBI Taxonomy" id="117010"/>
    <lineage>
        <taxon>Eukaryota</taxon>
        <taxon>Fungi</taxon>
        <taxon>Dikarya</taxon>
        <taxon>Basidiomycota</taxon>
        <taxon>Agaricomycotina</taxon>
        <taxon>Agaricomycetes</taxon>
        <taxon>Agaricomycetidae</taxon>
        <taxon>Agaricales</taxon>
        <taxon>Tricholomatineae</taxon>
        <taxon>Lyophyllaceae</taxon>
        <taxon>Tricholomella</taxon>
    </lineage>
</organism>
<evidence type="ECO:0000256" key="2">
    <source>
        <dbReference type="ARBA" id="ARBA00022946"/>
    </source>
</evidence>
<dbReference type="InterPro" id="IPR017703">
    <property type="entry name" value="YgfZ/GCV_T_CS"/>
</dbReference>
<comment type="subcellular location">
    <subcellularLocation>
        <location evidence="1">Mitochondrion</location>
    </subcellularLocation>
</comment>
<evidence type="ECO:0000313" key="6">
    <source>
        <dbReference type="EMBL" id="KAF5387852.1"/>
    </source>
</evidence>
<keyword evidence="2" id="KW-0809">Transit peptide</keyword>
<evidence type="ECO:0000313" key="7">
    <source>
        <dbReference type="Proteomes" id="UP000565441"/>
    </source>
</evidence>
<dbReference type="InterPro" id="IPR027266">
    <property type="entry name" value="TrmE/GcvT-like"/>
</dbReference>
<evidence type="ECO:0000256" key="1">
    <source>
        <dbReference type="ARBA" id="ARBA00004173"/>
    </source>
</evidence>
<evidence type="ECO:0000256" key="4">
    <source>
        <dbReference type="ARBA" id="ARBA00093447"/>
    </source>
</evidence>
<keyword evidence="7" id="KW-1185">Reference proteome</keyword>
<dbReference type="Pfam" id="PF25455">
    <property type="entry name" value="Beta-barrel_CAF17_C"/>
    <property type="match status" value="1"/>
</dbReference>
<dbReference type="PANTHER" id="PTHR22602:SF0">
    <property type="entry name" value="TRANSFERASE CAF17, MITOCHONDRIAL-RELATED"/>
    <property type="match status" value="1"/>
</dbReference>
<protein>
    <recommendedName>
        <fullName evidence="5">CAF17 C-terminal domain-containing protein</fullName>
    </recommendedName>
</protein>
<proteinExistence type="inferred from homology"/>
<gene>
    <name evidence="6" type="ORF">D9615_000354</name>
</gene>
<sequence length="364" mass="40914">MPPTILRTLARHIPTVAPVPNRAVLSLSGSQVSEFLNGIVASLVHDPIKGPLYTAFLHAQGRMLNDAFLYTSSDSAGKRSYLLEYDPRPSEAPPLISMLKRYVLRAKVKIRDVSEQYDVWAAWGNSTVEPPRQWSWARSGVVEPKWDTPEWPWGLQDESILDRRAVGMGRRFLVKKGTLPQETSDHELASSDAYTLHRILHGVPEGQTDLPAMQAFPMESNLDIMGGLDFRKGCYVGQELTVRTYHTGIVRKRILPVVIHKPDQQVSEIVTPSMDAPSYPVHVSVQPTIVRQPGDNRTIPRPRGAGKLLSTCQGVGLALLRLEHVEAVEKGDMRLEFDVESGESQGRWAVSHWWPDWWPRQPDE</sequence>
<dbReference type="PANTHER" id="PTHR22602">
    <property type="entry name" value="TRANSFERASE CAF17, MITOCHONDRIAL-RELATED"/>
    <property type="match status" value="1"/>
</dbReference>
<evidence type="ECO:0000256" key="3">
    <source>
        <dbReference type="ARBA" id="ARBA00023128"/>
    </source>
</evidence>
<dbReference type="SUPFAM" id="SSF103025">
    <property type="entry name" value="Folate-binding domain"/>
    <property type="match status" value="1"/>
</dbReference>
<dbReference type="Proteomes" id="UP000565441">
    <property type="component" value="Unassembled WGS sequence"/>
</dbReference>
<dbReference type="InterPro" id="IPR057460">
    <property type="entry name" value="CAF17_C"/>
</dbReference>
<dbReference type="NCBIfam" id="TIGR03317">
    <property type="entry name" value="ygfZ_signature"/>
    <property type="match status" value="1"/>
</dbReference>
<dbReference type="GO" id="GO:0016226">
    <property type="term" value="P:iron-sulfur cluster assembly"/>
    <property type="evidence" value="ECO:0007669"/>
    <property type="project" value="TreeGrafter"/>
</dbReference>
<dbReference type="GO" id="GO:0005759">
    <property type="term" value="C:mitochondrial matrix"/>
    <property type="evidence" value="ECO:0007669"/>
    <property type="project" value="TreeGrafter"/>
</dbReference>
<dbReference type="OrthoDB" id="191995at2759"/>
<keyword evidence="3" id="KW-0496">Mitochondrion</keyword>
<comment type="similarity">
    <text evidence="4">Belongs to the GcvT family. CAF17/IBA57 subfamily.</text>
</comment>
<evidence type="ECO:0000259" key="5">
    <source>
        <dbReference type="Pfam" id="PF25455"/>
    </source>
</evidence>
<dbReference type="InterPro" id="IPR045179">
    <property type="entry name" value="YgfZ/GcvT"/>
</dbReference>
<accession>A0A8H5HQU7</accession>
<dbReference type="EMBL" id="JAACJP010000001">
    <property type="protein sequence ID" value="KAF5387852.1"/>
    <property type="molecule type" value="Genomic_DNA"/>
</dbReference>
<comment type="caution">
    <text evidence="6">The sequence shown here is derived from an EMBL/GenBank/DDBJ whole genome shotgun (WGS) entry which is preliminary data.</text>
</comment>
<name>A0A8H5HQU7_9AGAR</name>
<reference evidence="6 7" key="1">
    <citation type="journal article" date="2020" name="ISME J.">
        <title>Uncovering the hidden diversity of litter-decomposition mechanisms in mushroom-forming fungi.</title>
        <authorList>
            <person name="Floudas D."/>
            <person name="Bentzer J."/>
            <person name="Ahren D."/>
            <person name="Johansson T."/>
            <person name="Persson P."/>
            <person name="Tunlid A."/>
        </authorList>
    </citation>
    <scope>NUCLEOTIDE SEQUENCE [LARGE SCALE GENOMIC DNA]</scope>
    <source>
        <strain evidence="6 7">CBS 661.87</strain>
    </source>
</reference>